<comment type="caution">
    <text evidence="1">The sequence shown here is derived from an EMBL/GenBank/DDBJ whole genome shotgun (WGS) entry which is preliminary data.</text>
</comment>
<accession>A0A0S7Y4H4</accession>
<sequence>MYLPTRSASLLDVALTLLWTLKPVCRQRRIFSTRGSPMSFFPKKQGEDLIGEESLDALIMEARDLM</sequence>
<evidence type="ECO:0000313" key="1">
    <source>
        <dbReference type="EMBL" id="KPJ69650.1"/>
    </source>
</evidence>
<organism evidence="1 2">
    <name type="scientific">candidate division WOR-1 bacterium DG_54_3</name>
    <dbReference type="NCBI Taxonomy" id="1703775"/>
    <lineage>
        <taxon>Bacteria</taxon>
        <taxon>Bacillati</taxon>
        <taxon>Saganbacteria</taxon>
    </lineage>
</organism>
<dbReference type="AlphaFoldDB" id="A0A0S7Y4H4"/>
<protein>
    <submittedName>
        <fullName evidence="1">Uncharacterized protein</fullName>
    </submittedName>
</protein>
<dbReference type="Proteomes" id="UP000051861">
    <property type="component" value="Unassembled WGS sequence"/>
</dbReference>
<name>A0A0S7Y4H4_UNCSA</name>
<dbReference type="EMBL" id="LIZX01000018">
    <property type="protein sequence ID" value="KPJ69650.1"/>
    <property type="molecule type" value="Genomic_DNA"/>
</dbReference>
<gene>
    <name evidence="1" type="ORF">AMJ44_03065</name>
</gene>
<evidence type="ECO:0000313" key="2">
    <source>
        <dbReference type="Proteomes" id="UP000051861"/>
    </source>
</evidence>
<proteinExistence type="predicted"/>
<reference evidence="1 2" key="1">
    <citation type="journal article" date="2015" name="Microbiome">
        <title>Genomic resolution of linkages in carbon, nitrogen, and sulfur cycling among widespread estuary sediment bacteria.</title>
        <authorList>
            <person name="Baker B.J."/>
            <person name="Lazar C.S."/>
            <person name="Teske A.P."/>
            <person name="Dick G.J."/>
        </authorList>
    </citation>
    <scope>NUCLEOTIDE SEQUENCE [LARGE SCALE GENOMIC DNA]</scope>
    <source>
        <strain evidence="1">DG_54_3</strain>
    </source>
</reference>